<organism evidence="1 2">
    <name type="scientific">Methylophaga nitratireducenticrescens</name>
    <dbReference type="NCBI Taxonomy" id="754476"/>
    <lineage>
        <taxon>Bacteria</taxon>
        <taxon>Pseudomonadati</taxon>
        <taxon>Pseudomonadota</taxon>
        <taxon>Gammaproteobacteria</taxon>
        <taxon>Thiotrichales</taxon>
        <taxon>Piscirickettsiaceae</taxon>
        <taxon>Methylophaga</taxon>
    </lineage>
</organism>
<evidence type="ECO:0000313" key="1">
    <source>
        <dbReference type="EMBL" id="AFI84019.1"/>
    </source>
</evidence>
<reference evidence="1 2" key="2">
    <citation type="journal article" date="2013" name="Int. J. Syst. Evol. Microbiol.">
        <title>Methylophaga nitratireducenticrescens sp. nov. and Methylophaga frappieri sp. nov., isolated from the biofilm of the methanol-fed denitrification system treating the seawater at the Montreal Biodome.</title>
        <authorList>
            <person name="Villeneuve C."/>
            <person name="Martineau C."/>
            <person name="Mauffrey F."/>
            <person name="Villemur R."/>
        </authorList>
    </citation>
    <scope>NUCLEOTIDE SEQUENCE [LARGE SCALE GENOMIC DNA]</scope>
    <source>
        <strain evidence="1 2">JAM1</strain>
    </source>
</reference>
<gene>
    <name evidence="1" type="ordered locus">Q7A_1181</name>
</gene>
<accession>I1XI00</accession>
<dbReference type="AlphaFoldDB" id="I1XI00"/>
<proteinExistence type="predicted"/>
<keyword evidence="2" id="KW-1185">Reference proteome</keyword>
<protein>
    <submittedName>
        <fullName evidence="1">Uncharacterized protein</fullName>
    </submittedName>
</protein>
<dbReference type="HOGENOM" id="CLU_3345819_0_0_6"/>
<sequence length="37" mass="4144">MFEEKVSNRGGYETNPSMIIISALKKPNAGHNFSDFL</sequence>
<dbReference type="EMBL" id="CP003390">
    <property type="protein sequence ID" value="AFI84019.1"/>
    <property type="molecule type" value="Genomic_DNA"/>
</dbReference>
<dbReference type="PATRIC" id="fig|754476.3.peg.1165"/>
<evidence type="ECO:0000313" key="2">
    <source>
        <dbReference type="Proteomes" id="UP000009144"/>
    </source>
</evidence>
<dbReference type="Proteomes" id="UP000009144">
    <property type="component" value="Chromosome"/>
</dbReference>
<reference evidence="1 2" key="1">
    <citation type="journal article" date="2012" name="J. Bacteriol.">
        <title>Complete genome sequences of Methylophaga sp. strain JAM1 and Methylophaga sp. strain JAM7.</title>
        <authorList>
            <person name="Villeneuve C."/>
            <person name="Martineau C."/>
            <person name="Mauffrey F."/>
            <person name="Villemur R."/>
        </authorList>
    </citation>
    <scope>NUCLEOTIDE SEQUENCE [LARGE SCALE GENOMIC DNA]</scope>
    <source>
        <strain evidence="1 2">JAM1</strain>
    </source>
</reference>
<name>I1XI00_METNJ</name>